<dbReference type="InterPro" id="IPR001127">
    <property type="entry name" value="PTS_EIIA_1_perm"/>
</dbReference>
<evidence type="ECO:0000256" key="3">
    <source>
        <dbReference type="ARBA" id="ARBA00022597"/>
    </source>
</evidence>
<protein>
    <submittedName>
        <fullName evidence="8">PTS system, glucose-specific IIA component</fullName>
    </submittedName>
</protein>
<sequence>MKRTIFLQLKSIAKEFISSLSFFPSAQLPQQVDITFDNTKTHVSLFAPATGKLKCLNDVIDKVYSTKTLGDGFAITPTNGKVCAPINGEIVSVFPTKHAIGIRDEHENDYLLHMGIGTVDLNGHGFKSFIKPHQKIRVGDVLAIMDLPYILQHNKITDIVFVALSKENIDSIELKESAPVAINDEIAKIIIK</sequence>
<keyword evidence="4" id="KW-0808">Transferase</keyword>
<evidence type="ECO:0000313" key="9">
    <source>
        <dbReference type="Proteomes" id="UP000664701"/>
    </source>
</evidence>
<dbReference type="InterPro" id="IPR050890">
    <property type="entry name" value="PTS_EIIA_component"/>
</dbReference>
<evidence type="ECO:0000256" key="2">
    <source>
        <dbReference type="ARBA" id="ARBA00022448"/>
    </source>
</evidence>
<keyword evidence="3" id="KW-0762">Sugar transport</keyword>
<dbReference type="SUPFAM" id="SSF51261">
    <property type="entry name" value="Duplicated hybrid motif"/>
    <property type="match status" value="1"/>
</dbReference>
<name>A0ABZ2SN02_9ENTE</name>
<dbReference type="Gene3D" id="2.70.70.10">
    <property type="entry name" value="Glucose Permease (Domain IIA)"/>
    <property type="match status" value="1"/>
</dbReference>
<feature type="domain" description="PTS EIIA type-1" evidence="7">
    <location>
        <begin position="61"/>
        <end position="166"/>
    </location>
</feature>
<evidence type="ECO:0000256" key="1">
    <source>
        <dbReference type="ARBA" id="ARBA00004496"/>
    </source>
</evidence>
<keyword evidence="9" id="KW-1185">Reference proteome</keyword>
<evidence type="ECO:0000256" key="6">
    <source>
        <dbReference type="ARBA" id="ARBA00022777"/>
    </source>
</evidence>
<organism evidence="8 9">
    <name type="scientific">Candidatus Enterococcus lowellii</name>
    <dbReference type="NCBI Taxonomy" id="2230877"/>
    <lineage>
        <taxon>Bacteria</taxon>
        <taxon>Bacillati</taxon>
        <taxon>Bacillota</taxon>
        <taxon>Bacilli</taxon>
        <taxon>Lactobacillales</taxon>
        <taxon>Enterococcaceae</taxon>
        <taxon>Enterococcus</taxon>
    </lineage>
</organism>
<dbReference type="PANTHER" id="PTHR45008:SF1">
    <property type="entry name" value="PTS SYSTEM GLUCOSE-SPECIFIC EIIA COMPONENT"/>
    <property type="match status" value="1"/>
</dbReference>
<keyword evidence="5" id="KW-0598">Phosphotransferase system</keyword>
<dbReference type="Proteomes" id="UP000664701">
    <property type="component" value="Chromosome"/>
</dbReference>
<evidence type="ECO:0000256" key="4">
    <source>
        <dbReference type="ARBA" id="ARBA00022679"/>
    </source>
</evidence>
<dbReference type="RefSeq" id="WP_207942593.1">
    <property type="nucleotide sequence ID" value="NZ_CP147251.1"/>
</dbReference>
<evidence type="ECO:0000256" key="5">
    <source>
        <dbReference type="ARBA" id="ARBA00022683"/>
    </source>
</evidence>
<evidence type="ECO:0000313" key="8">
    <source>
        <dbReference type="EMBL" id="WYJ77188.1"/>
    </source>
</evidence>
<dbReference type="Pfam" id="PF00358">
    <property type="entry name" value="PTS_EIIA_1"/>
    <property type="match status" value="1"/>
</dbReference>
<proteinExistence type="predicted"/>
<reference evidence="8 9" key="1">
    <citation type="submission" date="2024-03" db="EMBL/GenBank/DDBJ databases">
        <title>The Genome Sequence of Enterococcus sp. DIV2402.</title>
        <authorList>
            <consortium name="The Broad Institute Genomics Platform"/>
            <consortium name="The Broad Institute Microbial Omics Core"/>
            <consortium name="The Broad Institute Genomic Center for Infectious Diseases"/>
            <person name="Earl A."/>
            <person name="Manson A."/>
            <person name="Gilmore M."/>
            <person name="Schwartman J."/>
            <person name="Shea T."/>
            <person name="Abouelleil A."/>
            <person name="Cao P."/>
            <person name="Chapman S."/>
            <person name="Cusick C."/>
            <person name="Young S."/>
            <person name="Neafsey D."/>
            <person name="Nusbaum C."/>
            <person name="Birren B."/>
        </authorList>
    </citation>
    <scope>NUCLEOTIDE SEQUENCE [LARGE SCALE GENOMIC DNA]</scope>
    <source>
        <strain evidence="8 9">DIV2402</strain>
    </source>
</reference>
<comment type="subcellular location">
    <subcellularLocation>
        <location evidence="1">Cytoplasm</location>
    </subcellularLocation>
</comment>
<dbReference type="InterPro" id="IPR011055">
    <property type="entry name" value="Dup_hybrid_motif"/>
</dbReference>
<gene>
    <name evidence="8" type="ORF">DOK78_001826</name>
</gene>
<dbReference type="NCBIfam" id="TIGR00830">
    <property type="entry name" value="PTBA"/>
    <property type="match status" value="1"/>
</dbReference>
<evidence type="ECO:0000259" key="7">
    <source>
        <dbReference type="PROSITE" id="PS51093"/>
    </source>
</evidence>
<dbReference type="PROSITE" id="PS51093">
    <property type="entry name" value="PTS_EIIA_TYPE_1"/>
    <property type="match status" value="1"/>
</dbReference>
<dbReference type="PANTHER" id="PTHR45008">
    <property type="entry name" value="PTS SYSTEM GLUCOSE-SPECIFIC EIIA COMPONENT"/>
    <property type="match status" value="1"/>
</dbReference>
<dbReference type="EMBL" id="CP147251">
    <property type="protein sequence ID" value="WYJ77188.1"/>
    <property type="molecule type" value="Genomic_DNA"/>
</dbReference>
<keyword evidence="2" id="KW-0813">Transport</keyword>
<accession>A0ABZ2SN02</accession>
<keyword evidence="6" id="KW-0418">Kinase</keyword>